<reference evidence="3" key="2">
    <citation type="submission" date="2021-12" db="EMBL/GenBank/DDBJ databases">
        <title>Resequencing data analysis of finger millet.</title>
        <authorList>
            <person name="Hatakeyama M."/>
            <person name="Aluri S."/>
            <person name="Balachadran M.T."/>
            <person name="Sivarajan S.R."/>
            <person name="Poveda L."/>
            <person name="Shimizu-Inatsugi R."/>
            <person name="Schlapbach R."/>
            <person name="Sreeman S.M."/>
            <person name="Shimizu K.K."/>
        </authorList>
    </citation>
    <scope>NUCLEOTIDE SEQUENCE</scope>
</reference>
<accession>A0AAV5CNQ4</accession>
<dbReference type="EMBL" id="BQKI01000008">
    <property type="protein sequence ID" value="GJM99747.1"/>
    <property type="molecule type" value="Genomic_DNA"/>
</dbReference>
<feature type="compositionally biased region" description="Pro residues" evidence="1">
    <location>
        <begin position="149"/>
        <end position="159"/>
    </location>
</feature>
<evidence type="ECO:0000256" key="2">
    <source>
        <dbReference type="SAM" id="SignalP"/>
    </source>
</evidence>
<feature type="region of interest" description="Disordered" evidence="1">
    <location>
        <begin position="145"/>
        <end position="186"/>
    </location>
</feature>
<keyword evidence="4" id="KW-1185">Reference proteome</keyword>
<proteinExistence type="predicted"/>
<comment type="caution">
    <text evidence="3">The sequence shown here is derived from an EMBL/GenBank/DDBJ whole genome shotgun (WGS) entry which is preliminary data.</text>
</comment>
<gene>
    <name evidence="3" type="primary">ga16876</name>
    <name evidence="3" type="ORF">PR202_ga16876</name>
</gene>
<evidence type="ECO:0000313" key="3">
    <source>
        <dbReference type="EMBL" id="GJM99747.1"/>
    </source>
</evidence>
<dbReference type="AlphaFoldDB" id="A0AAV5CNQ4"/>
<name>A0AAV5CNQ4_ELECO</name>
<keyword evidence="2" id="KW-0732">Signal</keyword>
<evidence type="ECO:0000256" key="1">
    <source>
        <dbReference type="SAM" id="MobiDB-lite"/>
    </source>
</evidence>
<evidence type="ECO:0000313" key="4">
    <source>
        <dbReference type="Proteomes" id="UP001054889"/>
    </source>
</evidence>
<protein>
    <recommendedName>
        <fullName evidence="5">Secreted protein</fullName>
    </recommendedName>
</protein>
<feature type="compositionally biased region" description="Low complexity" evidence="1">
    <location>
        <begin position="171"/>
        <end position="186"/>
    </location>
</feature>
<feature type="chain" id="PRO_5043764129" description="Secreted protein" evidence="2">
    <location>
        <begin position="36"/>
        <end position="186"/>
    </location>
</feature>
<dbReference type="Proteomes" id="UP001054889">
    <property type="component" value="Unassembled WGS sequence"/>
</dbReference>
<organism evidence="3 4">
    <name type="scientific">Eleusine coracana subsp. coracana</name>
    <dbReference type="NCBI Taxonomy" id="191504"/>
    <lineage>
        <taxon>Eukaryota</taxon>
        <taxon>Viridiplantae</taxon>
        <taxon>Streptophyta</taxon>
        <taxon>Embryophyta</taxon>
        <taxon>Tracheophyta</taxon>
        <taxon>Spermatophyta</taxon>
        <taxon>Magnoliopsida</taxon>
        <taxon>Liliopsida</taxon>
        <taxon>Poales</taxon>
        <taxon>Poaceae</taxon>
        <taxon>PACMAD clade</taxon>
        <taxon>Chloridoideae</taxon>
        <taxon>Cynodonteae</taxon>
        <taxon>Eleusininae</taxon>
        <taxon>Eleusine</taxon>
    </lineage>
</organism>
<evidence type="ECO:0008006" key="5">
    <source>
        <dbReference type="Google" id="ProtNLM"/>
    </source>
</evidence>
<reference evidence="3" key="1">
    <citation type="journal article" date="2018" name="DNA Res.">
        <title>Multiple hybrid de novo genome assembly of finger millet, an orphan allotetraploid crop.</title>
        <authorList>
            <person name="Hatakeyama M."/>
            <person name="Aluri S."/>
            <person name="Balachadran M.T."/>
            <person name="Sivarajan S.R."/>
            <person name="Patrignani A."/>
            <person name="Gruter S."/>
            <person name="Poveda L."/>
            <person name="Shimizu-Inatsugi R."/>
            <person name="Baeten J."/>
            <person name="Francoijs K.J."/>
            <person name="Nataraja K.N."/>
            <person name="Reddy Y.A.N."/>
            <person name="Phadnis S."/>
            <person name="Ravikumar R.L."/>
            <person name="Schlapbach R."/>
            <person name="Sreeman S.M."/>
            <person name="Shimizu K.K."/>
        </authorList>
    </citation>
    <scope>NUCLEOTIDE SEQUENCE</scope>
</reference>
<feature type="signal peptide" evidence="2">
    <location>
        <begin position="1"/>
        <end position="35"/>
    </location>
</feature>
<sequence length="186" mass="20322">MFARAASTMFARIAATFPVVVAVAIEGTRWRPVFALETGGSPSPDGQDFEEDTGFLGRTRLLHCQCLGNNLRPDSFTCRPPRMTRPAAAPVLAVRRARSCLRRPSRSSPPARQLVTPVLASSGRCAHLRPLPATVLASARACLRRQPRPCSPPRPPWHPRPVLAARASYCSSRSPQPSRRAPRSQP</sequence>